<dbReference type="AlphaFoldDB" id="A0AAC9F6Z3"/>
<evidence type="ECO:0008006" key="3">
    <source>
        <dbReference type="Google" id="ProtNLM"/>
    </source>
</evidence>
<name>A0AAC9F6Z3_9ALTE</name>
<dbReference type="InterPro" id="IPR004590">
    <property type="entry name" value="ssDNA_annealing_RecT"/>
</dbReference>
<reference evidence="1 2" key="1">
    <citation type="submission" date="2015-12" db="EMBL/GenBank/DDBJ databases">
        <title>Intraspecies pangenome expansion in the marine bacterium Alteromonas.</title>
        <authorList>
            <person name="Lopez-Perez M."/>
            <person name="Rodriguez-Valera F."/>
        </authorList>
    </citation>
    <scope>NUCLEOTIDE SEQUENCE [LARGE SCALE GENOMIC DNA]</scope>
    <source>
        <strain evidence="1 2">UM8</strain>
    </source>
</reference>
<sequence>MDNQQLAPIEMFRRDLQKEGSRLKASLPAHLPLERFQRAAMIAVENNMDLLACEPQSLMTSLSRCAQDGLVPDNREAAMVIFNTKSGNNWVKKAQYMPMVDGVLKRARQSGEISTITARAVYENDQFDYWIDEDGEHVQFRPNLHGDRGGFKLVFAMAKTKSGELIVEPMSKDEVEKVRMSSKNPDKGPWKDWYERMACKSVLHRLSRRLPNSSEIMEMLKHDHEGYTFSNAREERPINEAPAINEKPVYTQEMFNGEANKWANAVSAGKITPEAIITKLSASYEVPSKVREQIETIVDVAEEA</sequence>
<dbReference type="InterPro" id="IPR018330">
    <property type="entry name" value="RecT_fam"/>
</dbReference>
<protein>
    <recommendedName>
        <fullName evidence="3">Recombinase RecT</fullName>
    </recommendedName>
</protein>
<gene>
    <name evidence="1" type="ORF">AV942_08485</name>
</gene>
<dbReference type="Proteomes" id="UP000061468">
    <property type="component" value="Chromosome"/>
</dbReference>
<evidence type="ECO:0000313" key="1">
    <source>
        <dbReference type="EMBL" id="AMJ78323.1"/>
    </source>
</evidence>
<dbReference type="GO" id="GO:0006259">
    <property type="term" value="P:DNA metabolic process"/>
    <property type="evidence" value="ECO:0007669"/>
    <property type="project" value="InterPro"/>
</dbReference>
<dbReference type="RefSeq" id="WP_015066957.1">
    <property type="nucleotide sequence ID" value="NZ_CP013928.1"/>
</dbReference>
<accession>A0AAC9F6Z3</accession>
<evidence type="ECO:0000313" key="2">
    <source>
        <dbReference type="Proteomes" id="UP000061468"/>
    </source>
</evidence>
<dbReference type="NCBIfam" id="TIGR00616">
    <property type="entry name" value="rect"/>
    <property type="match status" value="1"/>
</dbReference>
<organism evidence="1 2">
    <name type="scientific">Alteromonas mediterranea</name>
    <dbReference type="NCBI Taxonomy" id="314275"/>
    <lineage>
        <taxon>Bacteria</taxon>
        <taxon>Pseudomonadati</taxon>
        <taxon>Pseudomonadota</taxon>
        <taxon>Gammaproteobacteria</taxon>
        <taxon>Alteromonadales</taxon>
        <taxon>Alteromonadaceae</taxon>
        <taxon>Alteromonas/Salinimonas group</taxon>
        <taxon>Alteromonas</taxon>
    </lineage>
</organism>
<dbReference type="EMBL" id="CP013928">
    <property type="protein sequence ID" value="AMJ78323.1"/>
    <property type="molecule type" value="Genomic_DNA"/>
</dbReference>
<dbReference type="Pfam" id="PF03837">
    <property type="entry name" value="RecT"/>
    <property type="match status" value="1"/>
</dbReference>
<proteinExistence type="predicted"/>
<dbReference type="GO" id="GO:0003677">
    <property type="term" value="F:DNA binding"/>
    <property type="evidence" value="ECO:0007669"/>
    <property type="project" value="InterPro"/>
</dbReference>